<name>A0A4R6JCB2_9ACTN</name>
<dbReference type="AlphaFoldDB" id="A0A4R6JCB2"/>
<evidence type="ECO:0000256" key="1">
    <source>
        <dbReference type="ARBA" id="ARBA00004651"/>
    </source>
</evidence>
<comment type="caution">
    <text evidence="9">The sequence shown here is derived from an EMBL/GenBank/DDBJ whole genome shotgun (WGS) entry which is preliminary data.</text>
</comment>
<dbReference type="InterPro" id="IPR045621">
    <property type="entry name" value="BPD_transp_1_N"/>
</dbReference>
<dbReference type="PANTHER" id="PTHR43163:SF6">
    <property type="entry name" value="DIPEPTIDE TRANSPORT SYSTEM PERMEASE PROTEIN DPPB-RELATED"/>
    <property type="match status" value="1"/>
</dbReference>
<dbReference type="GO" id="GO:0071916">
    <property type="term" value="F:dipeptide transmembrane transporter activity"/>
    <property type="evidence" value="ECO:0007669"/>
    <property type="project" value="TreeGrafter"/>
</dbReference>
<evidence type="ECO:0000313" key="10">
    <source>
        <dbReference type="Proteomes" id="UP000294901"/>
    </source>
</evidence>
<evidence type="ECO:0000256" key="4">
    <source>
        <dbReference type="ARBA" id="ARBA00022692"/>
    </source>
</evidence>
<comment type="subcellular location">
    <subcellularLocation>
        <location evidence="1 7">Cell membrane</location>
        <topology evidence="1 7">Multi-pass membrane protein</topology>
    </subcellularLocation>
</comment>
<feature type="transmembrane region" description="Helical" evidence="7">
    <location>
        <begin position="198"/>
        <end position="217"/>
    </location>
</feature>
<dbReference type="InterPro" id="IPR000515">
    <property type="entry name" value="MetI-like"/>
</dbReference>
<evidence type="ECO:0000256" key="3">
    <source>
        <dbReference type="ARBA" id="ARBA00022475"/>
    </source>
</evidence>
<dbReference type="GO" id="GO:0005886">
    <property type="term" value="C:plasma membrane"/>
    <property type="evidence" value="ECO:0007669"/>
    <property type="project" value="UniProtKB-SubCell"/>
</dbReference>
<accession>A0A4R6JCB2</accession>
<dbReference type="Pfam" id="PF19300">
    <property type="entry name" value="BPD_transp_1_N"/>
    <property type="match status" value="1"/>
</dbReference>
<feature type="transmembrane region" description="Helical" evidence="7">
    <location>
        <begin position="303"/>
        <end position="324"/>
    </location>
</feature>
<sequence length="333" mass="35189">MTITAETPKLKAPRMSLADNPWVRFGLRRAGRLVVSVWVLVTAAFLMIHVLPGDPVRAALGPTAPVALIEQRREALGFNDPLWLQYAHYLRNLLTGDLGVSMTSGLPVQEVISARLGSTVEMALLAFAVAVVVSVPLGLLMAVLAGNGRGRGGDWALTSAGVVVATIPEFLMAVGLVFVFSVQLGWFPVAGRSGPDSYVLPVLSLAIGPAFMLARIVRVELLAVLQTDYIRTARAKRLRAGAIYLRHALPNALTATLTIGGLLLGALVAGTVLIENIFAWPGLGGTIVQSILAKDYPAVQGVVLVYGVGVLLINLVVDVALAVLDPRSAIRES</sequence>
<feature type="transmembrane region" description="Helical" evidence="7">
    <location>
        <begin position="157"/>
        <end position="186"/>
    </location>
</feature>
<organism evidence="9 10">
    <name type="scientific">Paractinoplanes brasiliensis</name>
    <dbReference type="NCBI Taxonomy" id="52695"/>
    <lineage>
        <taxon>Bacteria</taxon>
        <taxon>Bacillati</taxon>
        <taxon>Actinomycetota</taxon>
        <taxon>Actinomycetes</taxon>
        <taxon>Micromonosporales</taxon>
        <taxon>Micromonosporaceae</taxon>
        <taxon>Paractinoplanes</taxon>
    </lineage>
</organism>
<reference evidence="9 10" key="1">
    <citation type="submission" date="2019-03" db="EMBL/GenBank/DDBJ databases">
        <title>Sequencing the genomes of 1000 actinobacteria strains.</title>
        <authorList>
            <person name="Klenk H.-P."/>
        </authorList>
    </citation>
    <scope>NUCLEOTIDE SEQUENCE [LARGE SCALE GENOMIC DNA]</scope>
    <source>
        <strain evidence="9 10">DSM 43805</strain>
    </source>
</reference>
<protein>
    <submittedName>
        <fullName evidence="9">Peptide/nickel transport system permease protein</fullName>
    </submittedName>
</protein>
<feature type="domain" description="ABC transmembrane type-1" evidence="8">
    <location>
        <begin position="116"/>
        <end position="317"/>
    </location>
</feature>
<dbReference type="EMBL" id="SNWR01000002">
    <property type="protein sequence ID" value="TDO32967.1"/>
    <property type="molecule type" value="Genomic_DNA"/>
</dbReference>
<keyword evidence="2 7" id="KW-0813">Transport</keyword>
<keyword evidence="3" id="KW-1003">Cell membrane</keyword>
<keyword evidence="5 7" id="KW-1133">Transmembrane helix</keyword>
<evidence type="ECO:0000256" key="5">
    <source>
        <dbReference type="ARBA" id="ARBA00022989"/>
    </source>
</evidence>
<dbReference type="RefSeq" id="WP_239080190.1">
    <property type="nucleotide sequence ID" value="NZ_BOMD01000048.1"/>
</dbReference>
<dbReference type="Proteomes" id="UP000294901">
    <property type="component" value="Unassembled WGS sequence"/>
</dbReference>
<dbReference type="SUPFAM" id="SSF161098">
    <property type="entry name" value="MetI-like"/>
    <property type="match status" value="1"/>
</dbReference>
<evidence type="ECO:0000256" key="7">
    <source>
        <dbReference type="RuleBase" id="RU363032"/>
    </source>
</evidence>
<comment type="similarity">
    <text evidence="7">Belongs to the binding-protein-dependent transport system permease family.</text>
</comment>
<dbReference type="InterPro" id="IPR035906">
    <property type="entry name" value="MetI-like_sf"/>
</dbReference>
<evidence type="ECO:0000259" key="8">
    <source>
        <dbReference type="PROSITE" id="PS50928"/>
    </source>
</evidence>
<dbReference type="CDD" id="cd06261">
    <property type="entry name" value="TM_PBP2"/>
    <property type="match status" value="1"/>
</dbReference>
<dbReference type="PROSITE" id="PS50928">
    <property type="entry name" value="ABC_TM1"/>
    <property type="match status" value="1"/>
</dbReference>
<dbReference type="Gene3D" id="1.10.3720.10">
    <property type="entry name" value="MetI-like"/>
    <property type="match status" value="1"/>
</dbReference>
<evidence type="ECO:0000313" key="9">
    <source>
        <dbReference type="EMBL" id="TDO32967.1"/>
    </source>
</evidence>
<evidence type="ECO:0000256" key="6">
    <source>
        <dbReference type="ARBA" id="ARBA00023136"/>
    </source>
</evidence>
<keyword evidence="6 7" id="KW-0472">Membrane</keyword>
<proteinExistence type="inferred from homology"/>
<feature type="transmembrane region" description="Helical" evidence="7">
    <location>
        <begin position="33"/>
        <end position="51"/>
    </location>
</feature>
<evidence type="ECO:0000256" key="2">
    <source>
        <dbReference type="ARBA" id="ARBA00022448"/>
    </source>
</evidence>
<gene>
    <name evidence="9" type="ORF">C8E87_8447</name>
</gene>
<feature type="transmembrane region" description="Helical" evidence="7">
    <location>
        <begin position="123"/>
        <end position="145"/>
    </location>
</feature>
<keyword evidence="10" id="KW-1185">Reference proteome</keyword>
<dbReference type="Pfam" id="PF00528">
    <property type="entry name" value="BPD_transp_1"/>
    <property type="match status" value="1"/>
</dbReference>
<dbReference type="PANTHER" id="PTHR43163">
    <property type="entry name" value="DIPEPTIDE TRANSPORT SYSTEM PERMEASE PROTEIN DPPB-RELATED"/>
    <property type="match status" value="1"/>
</dbReference>
<keyword evidence="4 7" id="KW-0812">Transmembrane</keyword>
<feature type="transmembrane region" description="Helical" evidence="7">
    <location>
        <begin position="252"/>
        <end position="274"/>
    </location>
</feature>